<feature type="transmembrane region" description="Helical" evidence="2">
    <location>
        <begin position="6"/>
        <end position="25"/>
    </location>
</feature>
<evidence type="ECO:0000313" key="3">
    <source>
        <dbReference type="EMBL" id="BBI20049.1"/>
    </source>
</evidence>
<protein>
    <submittedName>
        <fullName evidence="4">Uncharacterized protein</fullName>
    </submittedName>
</protein>
<feature type="compositionally biased region" description="Basic and acidic residues" evidence="1">
    <location>
        <begin position="32"/>
        <end position="59"/>
    </location>
</feature>
<reference evidence="4" key="2">
    <citation type="submission" date="2018-09" db="EMBL/GenBank/DDBJ databases">
        <authorList>
            <person name="Zhang J."/>
        </authorList>
    </citation>
    <scope>NUCLEOTIDE SEQUENCE</scope>
    <source>
        <strain evidence="4">21-3</strain>
    </source>
</reference>
<evidence type="ECO:0000313" key="5">
    <source>
        <dbReference type="Proteomes" id="UP000290057"/>
    </source>
</evidence>
<sequence length="59" mass="6762">MEAILPFATVLGPIVLLAVIVYAWARNRKTRNSVDRKAERGARELREELSERPQKDVDL</sequence>
<proteinExistence type="predicted"/>
<dbReference type="AlphaFoldDB" id="A0A222EYM4"/>
<dbReference type="EMBL" id="AP019389">
    <property type="protein sequence ID" value="BBI20049.1"/>
    <property type="molecule type" value="Genomic_DNA"/>
</dbReference>
<keyword evidence="5" id="KW-1185">Reference proteome</keyword>
<evidence type="ECO:0000313" key="6">
    <source>
        <dbReference type="Proteomes" id="UP000325385"/>
    </source>
</evidence>
<evidence type="ECO:0000256" key="1">
    <source>
        <dbReference type="SAM" id="MobiDB-lite"/>
    </source>
</evidence>
<evidence type="ECO:0000313" key="4">
    <source>
        <dbReference type="EMBL" id="QFI62903.1"/>
    </source>
</evidence>
<keyword evidence="2" id="KW-0812">Transmembrane</keyword>
<reference evidence="3 5" key="3">
    <citation type="submission" date="2019-01" db="EMBL/GenBank/DDBJ databases">
        <title>Complete genome sequence of Erythrobacter flavus KJ5.</title>
        <authorList>
            <person name="Kanesaki Y."/>
            <person name="Brotosudarmo T."/>
            <person name="Moriuchi R."/>
            <person name="Awai K."/>
        </authorList>
    </citation>
    <scope>NUCLEOTIDE SEQUENCE [LARGE SCALE GENOMIC DNA]</scope>
    <source>
        <strain evidence="3 5">KJ5</strain>
    </source>
</reference>
<dbReference type="RefSeq" id="WP_067462405.1">
    <property type="nucleotide sequence ID" value="NZ_AP019389.1"/>
</dbReference>
<keyword evidence="2" id="KW-0472">Membrane</keyword>
<gene>
    <name evidence="4" type="ORF">D0Y83_06155</name>
    <name evidence="3" type="ORF">EKJ_08960</name>
</gene>
<organism evidence="4 6">
    <name type="scientific">Qipengyuania flava</name>
    <dbReference type="NCBI Taxonomy" id="192812"/>
    <lineage>
        <taxon>Bacteria</taxon>
        <taxon>Pseudomonadati</taxon>
        <taxon>Pseudomonadota</taxon>
        <taxon>Alphaproteobacteria</taxon>
        <taxon>Sphingomonadales</taxon>
        <taxon>Erythrobacteraceae</taxon>
        <taxon>Qipengyuania</taxon>
    </lineage>
</organism>
<dbReference type="GeneID" id="69696870"/>
<name>A0A222EYM4_9SPHN</name>
<dbReference type="EMBL" id="CP032228">
    <property type="protein sequence ID" value="QFI62903.1"/>
    <property type="molecule type" value="Genomic_DNA"/>
</dbReference>
<dbReference type="Proteomes" id="UP000290057">
    <property type="component" value="Chromosome"/>
</dbReference>
<feature type="region of interest" description="Disordered" evidence="1">
    <location>
        <begin position="30"/>
        <end position="59"/>
    </location>
</feature>
<keyword evidence="2" id="KW-1133">Transmembrane helix</keyword>
<reference evidence="6" key="1">
    <citation type="submission" date="2018-09" db="EMBL/GenBank/DDBJ databases">
        <title>Nocardia yunnanensis sp. nov., an actinomycete isolated from a soil sample.</title>
        <authorList>
            <person name="Zhang J."/>
        </authorList>
    </citation>
    <scope>NUCLEOTIDE SEQUENCE [LARGE SCALE GENOMIC DNA]</scope>
    <source>
        <strain evidence="6">21-3</strain>
    </source>
</reference>
<evidence type="ECO:0000256" key="2">
    <source>
        <dbReference type="SAM" id="Phobius"/>
    </source>
</evidence>
<dbReference type="Proteomes" id="UP000325385">
    <property type="component" value="Chromosome"/>
</dbReference>
<accession>A0A222EYM4</accession>